<evidence type="ECO:0000313" key="1">
    <source>
        <dbReference type="EMBL" id="MPC47593.1"/>
    </source>
</evidence>
<dbReference type="GO" id="GO:0032589">
    <property type="term" value="C:neuron projection membrane"/>
    <property type="evidence" value="ECO:0007669"/>
    <property type="project" value="TreeGrafter"/>
</dbReference>
<dbReference type="OrthoDB" id="6427221at2759"/>
<comment type="caution">
    <text evidence="1">The sequence shown here is derived from an EMBL/GenBank/DDBJ whole genome shotgun (WGS) entry which is preliminary data.</text>
</comment>
<organism evidence="1 2">
    <name type="scientific">Portunus trituberculatus</name>
    <name type="common">Swimming crab</name>
    <name type="synonym">Neptunus trituberculatus</name>
    <dbReference type="NCBI Taxonomy" id="210409"/>
    <lineage>
        <taxon>Eukaryota</taxon>
        <taxon>Metazoa</taxon>
        <taxon>Ecdysozoa</taxon>
        <taxon>Arthropoda</taxon>
        <taxon>Crustacea</taxon>
        <taxon>Multicrustacea</taxon>
        <taxon>Malacostraca</taxon>
        <taxon>Eumalacostraca</taxon>
        <taxon>Eucarida</taxon>
        <taxon>Decapoda</taxon>
        <taxon>Pleocyemata</taxon>
        <taxon>Brachyura</taxon>
        <taxon>Eubrachyura</taxon>
        <taxon>Portunoidea</taxon>
        <taxon>Portunidae</taxon>
        <taxon>Portuninae</taxon>
        <taxon>Portunus</taxon>
    </lineage>
</organism>
<gene>
    <name evidence="1" type="ORF">E2C01_041344</name>
</gene>
<dbReference type="AlphaFoldDB" id="A0A5B7FRH2"/>
<keyword evidence="2" id="KW-1185">Reference proteome</keyword>
<proteinExistence type="predicted"/>
<name>A0A5B7FRH2_PORTR</name>
<dbReference type="PANTHER" id="PTHR23279:SF46">
    <property type="entry name" value="DEFECTIVE PROBOSCIS EXTENSION RESPONSE 10, ISOFORM A-RELATED"/>
    <property type="match status" value="1"/>
</dbReference>
<dbReference type="InterPro" id="IPR013783">
    <property type="entry name" value="Ig-like_fold"/>
</dbReference>
<dbReference type="InterPro" id="IPR037448">
    <property type="entry name" value="Zig-8"/>
</dbReference>
<dbReference type="Proteomes" id="UP000324222">
    <property type="component" value="Unassembled WGS sequence"/>
</dbReference>
<evidence type="ECO:0008006" key="3">
    <source>
        <dbReference type="Google" id="ProtNLM"/>
    </source>
</evidence>
<sequence>MALSRRSDCHLFQIHVLGTKQHVRETRGCPTSARGIRRHLGTHDKTCGKIQIRTNQTNFLTEETWWPERRTFAATGSMPQVAWTPEAGRGEVIKEVVVPTGTISVNIQIGSRFSLALIRSSPIIASTRPGLPRNLVRSQFQARTLTQVNTKHSLTFRLINATSGPELFTCTSFRYHNGEVVHYSGKKDMAVQTAEGTSRLGVVDVGPEHSGNYTCVPENAAPATVTVYVLRGRERKGTAVKRGEWTVMKTGE</sequence>
<dbReference type="InterPro" id="IPR036179">
    <property type="entry name" value="Ig-like_dom_sf"/>
</dbReference>
<dbReference type="SUPFAM" id="SSF48726">
    <property type="entry name" value="Immunoglobulin"/>
    <property type="match status" value="1"/>
</dbReference>
<protein>
    <recommendedName>
        <fullName evidence="3">Ig-like domain-containing protein</fullName>
    </recommendedName>
</protein>
<dbReference type="PANTHER" id="PTHR23279">
    <property type="entry name" value="DEFECTIVE PROBOSCIS EXTENSION RESPONSE DPR -RELATED"/>
    <property type="match status" value="1"/>
</dbReference>
<dbReference type="Gene3D" id="2.60.40.10">
    <property type="entry name" value="Immunoglobulins"/>
    <property type="match status" value="1"/>
</dbReference>
<evidence type="ECO:0000313" key="2">
    <source>
        <dbReference type="Proteomes" id="UP000324222"/>
    </source>
</evidence>
<dbReference type="EMBL" id="VSRR010007823">
    <property type="protein sequence ID" value="MPC47593.1"/>
    <property type="molecule type" value="Genomic_DNA"/>
</dbReference>
<accession>A0A5B7FRH2</accession>
<dbReference type="GO" id="GO:0050808">
    <property type="term" value="P:synapse organization"/>
    <property type="evidence" value="ECO:0007669"/>
    <property type="project" value="TreeGrafter"/>
</dbReference>
<reference evidence="1 2" key="1">
    <citation type="submission" date="2019-05" db="EMBL/GenBank/DDBJ databases">
        <title>Another draft genome of Portunus trituberculatus and its Hox gene families provides insights of decapod evolution.</title>
        <authorList>
            <person name="Jeong J.-H."/>
            <person name="Song I."/>
            <person name="Kim S."/>
            <person name="Choi T."/>
            <person name="Kim D."/>
            <person name="Ryu S."/>
            <person name="Kim W."/>
        </authorList>
    </citation>
    <scope>NUCLEOTIDE SEQUENCE [LARGE SCALE GENOMIC DNA]</scope>
    <source>
        <tissue evidence="1">Muscle</tissue>
    </source>
</reference>